<dbReference type="EMBL" id="BARV01016800">
    <property type="protein sequence ID" value="GAI30951.1"/>
    <property type="molecule type" value="Genomic_DNA"/>
</dbReference>
<accession>X1NL81</accession>
<evidence type="ECO:0000313" key="1">
    <source>
        <dbReference type="EMBL" id="GAI30951.1"/>
    </source>
</evidence>
<dbReference type="AlphaFoldDB" id="X1NL81"/>
<protein>
    <submittedName>
        <fullName evidence="1">Uncharacterized protein</fullName>
    </submittedName>
</protein>
<reference evidence="1" key="1">
    <citation type="journal article" date="2014" name="Front. Microbiol.">
        <title>High frequency of phylogenetically diverse reductive dehalogenase-homologous genes in deep subseafloor sedimentary metagenomes.</title>
        <authorList>
            <person name="Kawai M."/>
            <person name="Futagami T."/>
            <person name="Toyoda A."/>
            <person name="Takaki Y."/>
            <person name="Nishi S."/>
            <person name="Hori S."/>
            <person name="Arai W."/>
            <person name="Tsubouchi T."/>
            <person name="Morono Y."/>
            <person name="Uchiyama I."/>
            <person name="Ito T."/>
            <person name="Fujiyama A."/>
            <person name="Inagaki F."/>
            <person name="Takami H."/>
        </authorList>
    </citation>
    <scope>NUCLEOTIDE SEQUENCE</scope>
    <source>
        <strain evidence="1">Expedition CK06-06</strain>
    </source>
</reference>
<organism evidence="1">
    <name type="scientific">marine sediment metagenome</name>
    <dbReference type="NCBI Taxonomy" id="412755"/>
    <lineage>
        <taxon>unclassified sequences</taxon>
        <taxon>metagenomes</taxon>
        <taxon>ecological metagenomes</taxon>
    </lineage>
</organism>
<gene>
    <name evidence="1" type="ORF">S06H3_28753</name>
</gene>
<sequence length="53" mass="6198">MGDQMQIVITLRKEVPDRDQARIIYDIVKQKMADRPDVQITGHCTNHFDLDND</sequence>
<proteinExistence type="predicted"/>
<comment type="caution">
    <text evidence="1">The sequence shown here is derived from an EMBL/GenBank/DDBJ whole genome shotgun (WGS) entry which is preliminary data.</text>
</comment>
<name>X1NL81_9ZZZZ</name>